<dbReference type="PANTHER" id="PTHR44329:SF289">
    <property type="entry name" value="SERINE_THREONINE-PROTEIN KINASE VIK"/>
    <property type="match status" value="1"/>
</dbReference>
<feature type="transmembrane region" description="Helical" evidence="4">
    <location>
        <begin position="215"/>
        <end position="236"/>
    </location>
</feature>
<gene>
    <name evidence="6" type="ORF">V7S43_007593</name>
</gene>
<sequence length="843" mass="93738">MPIKAVLGSVERLLDASAGNQTASGSGDRESLEKGAQKMRVTLVFILSGFVTIWLLCVGLIWHMRVNRVGALKGDAMAARKVILPAFQPVLFVLGVINGVYIVFLVVTLATSFFDVFISPIILESFYAGNMFMFVIVLVLMFEKSLSFAAVQRAVGISLLLAYYPLVYVWLVTKFGPPNLQTEFTIGLQFVRGLVMLPFVYAFVNPPSRATKRIIRELCFATIVNFLLTVLLMVLIMNPKTVEASHNVLYVILSYVAFCPLVVWRVLKADTEYWRGIGQRAGAPQDLFQRENGLSERVSAEGLHVLIEINRKCVIDFAYLELVRQIGVGSTSTVFQGTLKTKTHVAVKAYAPTSCSEDVVAAFSHEAAMCSALNHPNIVQFHGMCVAPPTICLIFQLCQGSLAETLTDQIRRQNHPARQQLAISLGYMLDAARAVAYLHSFSPSFVHCDIKPSNFLVDAECNVQLSDFGESRCTMKRDEKALTPKFKVPVLEAKQFAFNAAVASPLGSTQTQMDSPCARMEKNSAEYIAPELIDGQSESFYYGEAADVYSLAITMWDILHPNGDKFPQANDDYAQVHVFECVLQGLRPRINSNIPPKLRSIIERAWQRDPGRRPSAQQIVESLEDFQDELCARLVVDLMSDLYECPSIASGSSIRSAETHRVRTSPGAFIADRMIDRRFVRCPAEAIRMGNMLMDSSILHHANHSRSFENNAVSRYYFDLDETQLSLPTHPHIERSFRSSSSLSLNESSIPMLNAGPNDDHPRSSFSFVRTRSDPPCQCRQLGQRLVSKKVSRFHRQQQFQAAPEPTVDSNILTTALLVEEDASPQSRYNSLDVIPGTAATVA</sequence>
<dbReference type="Pfam" id="PF00069">
    <property type="entry name" value="Pkinase"/>
    <property type="match status" value="1"/>
</dbReference>
<feature type="transmembrane region" description="Helical" evidence="4">
    <location>
        <begin position="82"/>
        <end position="110"/>
    </location>
</feature>
<dbReference type="InterPro" id="IPR008271">
    <property type="entry name" value="Ser/Thr_kinase_AS"/>
</dbReference>
<dbReference type="InterPro" id="IPR036388">
    <property type="entry name" value="WH-like_DNA-bd_sf"/>
</dbReference>
<evidence type="ECO:0000256" key="3">
    <source>
        <dbReference type="PROSITE-ProRule" id="PRU10141"/>
    </source>
</evidence>
<keyword evidence="4" id="KW-0472">Membrane</keyword>
<feature type="transmembrane region" description="Helical" evidence="4">
    <location>
        <begin position="184"/>
        <end position="203"/>
    </location>
</feature>
<dbReference type="PANTHER" id="PTHR44329">
    <property type="entry name" value="SERINE/THREONINE-PROTEIN KINASE TNNI3K-RELATED"/>
    <property type="match status" value="1"/>
</dbReference>
<reference evidence="6 7" key="1">
    <citation type="submission" date="2024-09" db="EMBL/GenBank/DDBJ databases">
        <title>Genome sequencing and assembly of Phytophthora oleae, isolate VK10A, causative agent of rot of olive drupes.</title>
        <authorList>
            <person name="Conti Taguali S."/>
            <person name="Riolo M."/>
            <person name="La Spada F."/>
            <person name="Cacciola S.O."/>
            <person name="Dionisio G."/>
        </authorList>
    </citation>
    <scope>NUCLEOTIDE SEQUENCE [LARGE SCALE GENOMIC DNA]</scope>
    <source>
        <strain evidence="6 7">VK10A</strain>
    </source>
</reference>
<dbReference type="PROSITE" id="PS00108">
    <property type="entry name" value="PROTEIN_KINASE_ST"/>
    <property type="match status" value="1"/>
</dbReference>
<evidence type="ECO:0000313" key="6">
    <source>
        <dbReference type="EMBL" id="KAL3667367.1"/>
    </source>
</evidence>
<keyword evidence="4" id="KW-0812">Transmembrane</keyword>
<dbReference type="Gene3D" id="3.30.200.20">
    <property type="entry name" value="Phosphorylase Kinase, domain 1"/>
    <property type="match status" value="1"/>
</dbReference>
<feature type="binding site" evidence="3">
    <location>
        <position position="348"/>
    </location>
    <ligand>
        <name>ATP</name>
        <dbReference type="ChEBI" id="CHEBI:30616"/>
    </ligand>
</feature>
<accession>A0ABD3FKD4</accession>
<feature type="transmembrane region" description="Helical" evidence="4">
    <location>
        <begin position="154"/>
        <end position="172"/>
    </location>
</feature>
<keyword evidence="1 3" id="KW-0547">Nucleotide-binding</keyword>
<feature type="transmembrane region" description="Helical" evidence="4">
    <location>
        <begin position="116"/>
        <end position="142"/>
    </location>
</feature>
<dbReference type="Gene3D" id="1.10.510.10">
    <property type="entry name" value="Transferase(Phosphotransferase) domain 1"/>
    <property type="match status" value="1"/>
</dbReference>
<keyword evidence="4" id="KW-1133">Transmembrane helix</keyword>
<dbReference type="InterPro" id="IPR051681">
    <property type="entry name" value="Ser/Thr_Kinases-Pseudokinases"/>
</dbReference>
<dbReference type="InterPro" id="IPR011009">
    <property type="entry name" value="Kinase-like_dom_sf"/>
</dbReference>
<keyword evidence="7" id="KW-1185">Reference proteome</keyword>
<feature type="domain" description="Protein kinase" evidence="5">
    <location>
        <begin position="320"/>
        <end position="627"/>
    </location>
</feature>
<dbReference type="PROSITE" id="PS50011">
    <property type="entry name" value="PROTEIN_KINASE_DOM"/>
    <property type="match status" value="1"/>
</dbReference>
<dbReference type="SUPFAM" id="SSF56112">
    <property type="entry name" value="Protein kinase-like (PK-like)"/>
    <property type="match status" value="1"/>
</dbReference>
<evidence type="ECO:0000313" key="7">
    <source>
        <dbReference type="Proteomes" id="UP001632037"/>
    </source>
</evidence>
<evidence type="ECO:0000259" key="5">
    <source>
        <dbReference type="PROSITE" id="PS50011"/>
    </source>
</evidence>
<dbReference type="InterPro" id="IPR017441">
    <property type="entry name" value="Protein_kinase_ATP_BS"/>
</dbReference>
<dbReference type="InterPro" id="IPR000719">
    <property type="entry name" value="Prot_kinase_dom"/>
</dbReference>
<name>A0ABD3FKD4_9STRA</name>
<evidence type="ECO:0000256" key="1">
    <source>
        <dbReference type="ARBA" id="ARBA00022741"/>
    </source>
</evidence>
<dbReference type="AlphaFoldDB" id="A0ABD3FKD4"/>
<dbReference type="EMBL" id="JBIMZQ010000014">
    <property type="protein sequence ID" value="KAL3667367.1"/>
    <property type="molecule type" value="Genomic_DNA"/>
</dbReference>
<evidence type="ECO:0000256" key="2">
    <source>
        <dbReference type="ARBA" id="ARBA00022840"/>
    </source>
</evidence>
<dbReference type="Gene3D" id="1.10.10.10">
    <property type="entry name" value="Winged helix-like DNA-binding domain superfamily/Winged helix DNA-binding domain"/>
    <property type="match status" value="1"/>
</dbReference>
<dbReference type="PROSITE" id="PS00107">
    <property type="entry name" value="PROTEIN_KINASE_ATP"/>
    <property type="match status" value="1"/>
</dbReference>
<comment type="caution">
    <text evidence="6">The sequence shown here is derived from an EMBL/GenBank/DDBJ whole genome shotgun (WGS) entry which is preliminary data.</text>
</comment>
<dbReference type="GO" id="GO:0005524">
    <property type="term" value="F:ATP binding"/>
    <property type="evidence" value="ECO:0007669"/>
    <property type="project" value="UniProtKB-UniRule"/>
</dbReference>
<keyword evidence="2 3" id="KW-0067">ATP-binding</keyword>
<evidence type="ECO:0000256" key="4">
    <source>
        <dbReference type="SAM" id="Phobius"/>
    </source>
</evidence>
<proteinExistence type="predicted"/>
<dbReference type="Proteomes" id="UP001632037">
    <property type="component" value="Unassembled WGS sequence"/>
</dbReference>
<dbReference type="SMART" id="SM00220">
    <property type="entry name" value="S_TKc"/>
    <property type="match status" value="1"/>
</dbReference>
<protein>
    <recommendedName>
        <fullName evidence="5">Protein kinase domain-containing protein</fullName>
    </recommendedName>
</protein>
<organism evidence="6 7">
    <name type="scientific">Phytophthora oleae</name>
    <dbReference type="NCBI Taxonomy" id="2107226"/>
    <lineage>
        <taxon>Eukaryota</taxon>
        <taxon>Sar</taxon>
        <taxon>Stramenopiles</taxon>
        <taxon>Oomycota</taxon>
        <taxon>Peronosporomycetes</taxon>
        <taxon>Peronosporales</taxon>
        <taxon>Peronosporaceae</taxon>
        <taxon>Phytophthora</taxon>
    </lineage>
</organism>
<feature type="transmembrane region" description="Helical" evidence="4">
    <location>
        <begin position="41"/>
        <end position="62"/>
    </location>
</feature>